<dbReference type="PANTHER" id="PTHR31118">
    <property type="entry name" value="CYCLASE-LIKE PROTEIN 2"/>
    <property type="match status" value="1"/>
</dbReference>
<dbReference type="EMBL" id="OC915029">
    <property type="protein sequence ID" value="CAD7638252.1"/>
    <property type="molecule type" value="Genomic_DNA"/>
</dbReference>
<gene>
    <name evidence="3" type="ORF">ONB1V03_LOCUS1300</name>
</gene>
<proteinExistence type="inferred from homology"/>
<feature type="chain" id="PRO_5036211175" description="Cyclase" evidence="2">
    <location>
        <begin position="25"/>
        <end position="299"/>
    </location>
</feature>
<evidence type="ECO:0000256" key="2">
    <source>
        <dbReference type="SAM" id="SignalP"/>
    </source>
</evidence>
<reference evidence="3" key="1">
    <citation type="submission" date="2020-11" db="EMBL/GenBank/DDBJ databases">
        <authorList>
            <person name="Tran Van P."/>
        </authorList>
    </citation>
    <scope>NUCLEOTIDE SEQUENCE</scope>
</reference>
<dbReference type="AlphaFoldDB" id="A0A7R9LBC2"/>
<name>A0A7R9LBC2_9ACAR</name>
<comment type="similarity">
    <text evidence="1">Belongs to the Cyclase 1 superfamily.</text>
</comment>
<evidence type="ECO:0000313" key="4">
    <source>
        <dbReference type="Proteomes" id="UP000728032"/>
    </source>
</evidence>
<dbReference type="GO" id="GO:0004061">
    <property type="term" value="F:arylformamidase activity"/>
    <property type="evidence" value="ECO:0007669"/>
    <property type="project" value="InterPro"/>
</dbReference>
<dbReference type="InterPro" id="IPR037175">
    <property type="entry name" value="KFase_sf"/>
</dbReference>
<feature type="signal peptide" evidence="2">
    <location>
        <begin position="1"/>
        <end position="24"/>
    </location>
</feature>
<dbReference type="SUPFAM" id="SSF102198">
    <property type="entry name" value="Putative cyclase"/>
    <property type="match status" value="1"/>
</dbReference>
<keyword evidence="4" id="KW-1185">Reference proteome</keyword>
<dbReference type="GO" id="GO:0019441">
    <property type="term" value="P:L-tryptophan catabolic process to kynurenine"/>
    <property type="evidence" value="ECO:0007669"/>
    <property type="project" value="InterPro"/>
</dbReference>
<evidence type="ECO:0000313" key="3">
    <source>
        <dbReference type="EMBL" id="CAD7638252.1"/>
    </source>
</evidence>
<dbReference type="Gene3D" id="3.50.30.50">
    <property type="entry name" value="Putative cyclase"/>
    <property type="match status" value="1"/>
</dbReference>
<dbReference type="PANTHER" id="PTHR31118:SF12">
    <property type="entry name" value="CYCLASE-LIKE PROTEIN 2"/>
    <property type="match status" value="1"/>
</dbReference>
<evidence type="ECO:0000256" key="1">
    <source>
        <dbReference type="ARBA" id="ARBA00007865"/>
    </source>
</evidence>
<evidence type="ECO:0008006" key="5">
    <source>
        <dbReference type="Google" id="ProtNLM"/>
    </source>
</evidence>
<dbReference type="OrthoDB" id="7108654at2759"/>
<dbReference type="Pfam" id="PF04199">
    <property type="entry name" value="Cyclase"/>
    <property type="match status" value="1"/>
</dbReference>
<protein>
    <recommendedName>
        <fullName evidence="5">Cyclase</fullName>
    </recommendedName>
</protein>
<organism evidence="3">
    <name type="scientific">Oppiella nova</name>
    <dbReference type="NCBI Taxonomy" id="334625"/>
    <lineage>
        <taxon>Eukaryota</taxon>
        <taxon>Metazoa</taxon>
        <taxon>Ecdysozoa</taxon>
        <taxon>Arthropoda</taxon>
        <taxon>Chelicerata</taxon>
        <taxon>Arachnida</taxon>
        <taxon>Acari</taxon>
        <taxon>Acariformes</taxon>
        <taxon>Sarcoptiformes</taxon>
        <taxon>Oribatida</taxon>
        <taxon>Brachypylina</taxon>
        <taxon>Oppioidea</taxon>
        <taxon>Oppiidae</taxon>
        <taxon>Oppiella</taxon>
    </lineage>
</organism>
<dbReference type="EMBL" id="CAJPVJ010000204">
    <property type="protein sequence ID" value="CAG2161696.1"/>
    <property type="molecule type" value="Genomic_DNA"/>
</dbReference>
<keyword evidence="2" id="KW-0732">Signal</keyword>
<accession>A0A7R9LBC2</accession>
<dbReference type="InterPro" id="IPR007325">
    <property type="entry name" value="KFase/CYL"/>
</dbReference>
<sequence length="299" mass="33111">MSIVIVMLIRAVWLLIGPSVGCDATNAESIVDLSHPLNSQTLHWPEARDFELRVTQNGTVRRGETNIWIQSDEIYMATHTGTHLDAPCHFSRGKWSVADIPIINLVDRPVAVIDVVAQSVATRDYELSVDDIHSWEKMNGQIPDNSVILVRTGWARFWPKKLEYFGTETKEIPLLHFPGVHPSAAQWIVDNRQIVGIGIDSPSIDHGQSKQYKSHQILNAKNIYLLENIAQTIHKLPAIGSSLTLLPLKIEGASGTSVTVIARIDAKHTSISAKCAPNLSLAFMLSLLASFVTLRYIIS</sequence>
<dbReference type="Proteomes" id="UP000728032">
    <property type="component" value="Unassembled WGS sequence"/>
</dbReference>